<gene>
    <name evidence="6" type="ORF">FBUS_04858</name>
</gene>
<feature type="region of interest" description="Disordered" evidence="5">
    <location>
        <begin position="409"/>
        <end position="438"/>
    </location>
</feature>
<dbReference type="AlphaFoldDB" id="A0A8E0RXT6"/>
<dbReference type="PANTHER" id="PTHR21630">
    <property type="entry name" value="VEPH-A/MELTED"/>
    <property type="match status" value="1"/>
</dbReference>
<evidence type="ECO:0000256" key="3">
    <source>
        <dbReference type="ARBA" id="ARBA00022475"/>
    </source>
</evidence>
<feature type="compositionally biased region" description="Polar residues" evidence="5">
    <location>
        <begin position="409"/>
        <end position="426"/>
    </location>
</feature>
<keyword evidence="3" id="KW-1003">Cell membrane</keyword>
<dbReference type="GO" id="GO:0005886">
    <property type="term" value="C:plasma membrane"/>
    <property type="evidence" value="ECO:0007669"/>
    <property type="project" value="UniProtKB-SubCell"/>
</dbReference>
<dbReference type="GO" id="GO:0012505">
    <property type="term" value="C:endomembrane system"/>
    <property type="evidence" value="ECO:0007669"/>
    <property type="project" value="UniProtKB-SubCell"/>
</dbReference>
<name>A0A8E0RXT6_9TREM</name>
<evidence type="ECO:0000313" key="6">
    <source>
        <dbReference type="EMBL" id="KAA0196504.1"/>
    </source>
</evidence>
<feature type="region of interest" description="Disordered" evidence="5">
    <location>
        <begin position="463"/>
        <end position="533"/>
    </location>
</feature>
<feature type="compositionally biased region" description="Polar residues" evidence="5">
    <location>
        <begin position="603"/>
        <end position="615"/>
    </location>
</feature>
<dbReference type="OrthoDB" id="5869902at2759"/>
<evidence type="ECO:0000313" key="7">
    <source>
        <dbReference type="Proteomes" id="UP000728185"/>
    </source>
</evidence>
<dbReference type="InterPro" id="IPR039888">
    <property type="entry name" value="Melted-like"/>
</dbReference>
<feature type="region of interest" description="Disordered" evidence="5">
    <location>
        <begin position="945"/>
        <end position="964"/>
    </location>
</feature>
<dbReference type="PANTHER" id="PTHR21630:SF10">
    <property type="entry name" value="VENTRICULAR ZONE-EXPRESSED PH DOMAIN-CONTAINING PROTEIN HOMOLOG 1"/>
    <property type="match status" value="1"/>
</dbReference>
<comment type="subcellular location">
    <subcellularLocation>
        <location evidence="2">Cell membrane</location>
    </subcellularLocation>
    <subcellularLocation>
        <location evidence="1">Endomembrane system</location>
        <topology evidence="1">Peripheral membrane protein</topology>
    </subcellularLocation>
</comment>
<dbReference type="Proteomes" id="UP000728185">
    <property type="component" value="Unassembled WGS sequence"/>
</dbReference>
<accession>A0A8E0RXT6</accession>
<organism evidence="6 7">
    <name type="scientific">Fasciolopsis buskii</name>
    <dbReference type="NCBI Taxonomy" id="27845"/>
    <lineage>
        <taxon>Eukaryota</taxon>
        <taxon>Metazoa</taxon>
        <taxon>Spiralia</taxon>
        <taxon>Lophotrochozoa</taxon>
        <taxon>Platyhelminthes</taxon>
        <taxon>Trematoda</taxon>
        <taxon>Digenea</taxon>
        <taxon>Plagiorchiida</taxon>
        <taxon>Echinostomata</taxon>
        <taxon>Echinostomatoidea</taxon>
        <taxon>Fasciolidae</taxon>
        <taxon>Fasciolopsis</taxon>
    </lineage>
</organism>
<sequence length="1088" mass="124208">MKLFESPEDLINYLKLSISLKKFHKDPEEYHVVLNQLEEICSGTIDRTFIRTHQKEFHSIISGCINQVFILEDPAKYHPYLLVLRLITKELRHVIRFESILKQMLPLICAILWIPDKKLMNISVNLIRLSIRYHPKMACEIALKPLLDTVNQTKDEEILRLLFYIHVYNPTCFRNHTCGKFLLSLLNQPNVPLTTQIRTLTLIHRVVDDLPLTGDSTRLCFGPLNECFETLLTSISSETSALLSSLLVKMAKHNLSEAMLPFANKKLPERLKIHWPGCLETSLSLLVALSHDCYRRGHGHAELNTKGQDTMPCVINSIEAILRYIEEANHIKYVMSCLVALQDLSPILESSYLEPYKDRIIEACQRVGIGTRVSWKDMWMEIAASSSPYLKMESKMDFRRWLDDASRVTMPQKSTSSRPLSMASTQETDDLSSDISSSLTTISSSSLGKVSPAVEPCIPHVKQPSHNFNCHGDHSTKSMEADSELADKEKSENDLTESELTSTSATTSFSRTSPNREKVMSKSLPRQYEPFQPPVRVPHVQMNKTNANTEEIKSATKDWDLSEVRRVQSVRQRKQVNENENGRPIAVQRSRSSYRPADHVASRPQNTGSTSNQLILPTLSSPQLSPMDQQDPIQRFHQRYYDKLLRYVNILQDQFPFPVAVSYQNTDKNNKSQRNISKGFVWFLNEYDYLSNNRKVNGNDDFYGQSEKINGPDRCELHLHFACSRHRAQCIYSGNNLASCFDVKTKYPLLWIQLLILWNQARYGRAIPTTHPAIYPLRQLWSVLVNMPVETPLERRVRLGLTNDLGRNSTGRPQSACETTNHSATLASATNARTTPAGKLRLWSSTRTRSKVGLAKAGSFFLLATRAYPNQKECERLTRELQSSLLFESFVRNEDSQSYQACGSYNQPGKISAKTPGHIAPRKSYNWSCVLCKYASDTTSMRSPCSRGAPLARRESESESLDDIPTTISNSQRQSHWIPHMTGVLRSRHLKNMPKALSWLSNWQVNEFVLRDTWFGWHRWKLVNKRIAQNGWTGQTVSRFAQPQVFDPYVPSKLLHVVNPHIPELQTTGYLLTHPHSDFPLPVNIGQD</sequence>
<feature type="region of interest" description="Disordered" evidence="5">
    <location>
        <begin position="569"/>
        <end position="615"/>
    </location>
</feature>
<evidence type="ECO:0000256" key="2">
    <source>
        <dbReference type="ARBA" id="ARBA00004236"/>
    </source>
</evidence>
<feature type="compositionally biased region" description="Basic and acidic residues" evidence="5">
    <location>
        <begin position="471"/>
        <end position="493"/>
    </location>
</feature>
<evidence type="ECO:0000256" key="5">
    <source>
        <dbReference type="SAM" id="MobiDB-lite"/>
    </source>
</evidence>
<comment type="caution">
    <text evidence="6">The sequence shown here is derived from an EMBL/GenBank/DDBJ whole genome shotgun (WGS) entry which is preliminary data.</text>
</comment>
<dbReference type="GO" id="GO:0010314">
    <property type="term" value="F:phosphatidylinositol-5-phosphate binding"/>
    <property type="evidence" value="ECO:0007669"/>
    <property type="project" value="TreeGrafter"/>
</dbReference>
<dbReference type="InterPro" id="IPR016024">
    <property type="entry name" value="ARM-type_fold"/>
</dbReference>
<reference evidence="6" key="1">
    <citation type="submission" date="2019-05" db="EMBL/GenBank/DDBJ databases">
        <title>Annotation for the trematode Fasciolopsis buski.</title>
        <authorList>
            <person name="Choi Y.-J."/>
        </authorList>
    </citation>
    <scope>NUCLEOTIDE SEQUENCE</scope>
    <source>
        <strain evidence="6">HT</strain>
        <tissue evidence="6">Whole worm</tissue>
    </source>
</reference>
<dbReference type="SUPFAM" id="SSF48371">
    <property type="entry name" value="ARM repeat"/>
    <property type="match status" value="1"/>
</dbReference>
<dbReference type="EMBL" id="LUCM01002978">
    <property type="protein sequence ID" value="KAA0196504.1"/>
    <property type="molecule type" value="Genomic_DNA"/>
</dbReference>
<protein>
    <submittedName>
        <fullName evidence="6">Uncharacterized protein</fullName>
    </submittedName>
</protein>
<feature type="compositionally biased region" description="Low complexity" evidence="5">
    <location>
        <begin position="498"/>
        <end position="513"/>
    </location>
</feature>
<keyword evidence="4" id="KW-0472">Membrane</keyword>
<evidence type="ECO:0000256" key="1">
    <source>
        <dbReference type="ARBA" id="ARBA00004184"/>
    </source>
</evidence>
<proteinExistence type="predicted"/>
<keyword evidence="7" id="KW-1185">Reference proteome</keyword>
<dbReference type="GO" id="GO:0009966">
    <property type="term" value="P:regulation of signal transduction"/>
    <property type="evidence" value="ECO:0007669"/>
    <property type="project" value="TreeGrafter"/>
</dbReference>
<evidence type="ECO:0000256" key="4">
    <source>
        <dbReference type="ARBA" id="ARBA00023136"/>
    </source>
</evidence>